<evidence type="ECO:0000313" key="2">
    <source>
        <dbReference type="EMBL" id="CAD5228467.1"/>
    </source>
</evidence>
<name>A0A1I7RIT3_BURXY</name>
<organism evidence="3 5">
    <name type="scientific">Bursaphelenchus xylophilus</name>
    <name type="common">Pinewood nematode worm</name>
    <name type="synonym">Aphelenchoides xylophilus</name>
    <dbReference type="NCBI Taxonomy" id="6326"/>
    <lineage>
        <taxon>Eukaryota</taxon>
        <taxon>Metazoa</taxon>
        <taxon>Ecdysozoa</taxon>
        <taxon>Nematoda</taxon>
        <taxon>Chromadorea</taxon>
        <taxon>Rhabditida</taxon>
        <taxon>Tylenchina</taxon>
        <taxon>Tylenchomorpha</taxon>
        <taxon>Aphelenchoidea</taxon>
        <taxon>Aphelenchoididae</taxon>
        <taxon>Bursaphelenchus</taxon>
    </lineage>
</organism>
<dbReference type="EMBL" id="CAJFDI010000004">
    <property type="protein sequence ID" value="CAD5228467.1"/>
    <property type="molecule type" value="Genomic_DNA"/>
</dbReference>
<dbReference type="Proteomes" id="UP000582659">
    <property type="component" value="Unassembled WGS sequence"/>
</dbReference>
<feature type="signal peptide" evidence="1">
    <location>
        <begin position="1"/>
        <end position="19"/>
    </location>
</feature>
<evidence type="ECO:0000313" key="4">
    <source>
        <dbReference type="Proteomes" id="UP000659654"/>
    </source>
</evidence>
<reference evidence="2" key="2">
    <citation type="submission" date="2020-09" db="EMBL/GenBank/DDBJ databases">
        <authorList>
            <person name="Kikuchi T."/>
        </authorList>
    </citation>
    <scope>NUCLEOTIDE SEQUENCE</scope>
    <source>
        <strain evidence="2">Ka4C1</strain>
    </source>
</reference>
<sequence length="231" mass="25614">MNMLFASLLLICGLSSGLAKSFGKLNCSDHVHNLVVANSDFSHQKPSYITFLTADIYNHDHSPSCAFGRPNVPLPGFVKFLDGELHVTKYYDVLKDGVLKATVRSSFFEKPICLNGESQYLALPNSMCQFKISDFMNHDIVRVLEEPGVHTLQEITERIGLNSTIELPEPPSFLGISLLDLLSGEFAFGFQIETNGQTVMDVMIPTNHKWLQIGVADNSVKDEDESGSEEE</sequence>
<dbReference type="EMBL" id="CAJFCV020000004">
    <property type="protein sequence ID" value="CAG9119076.1"/>
    <property type="molecule type" value="Genomic_DNA"/>
</dbReference>
<dbReference type="AlphaFoldDB" id="A0A1I7RIT3"/>
<dbReference type="OrthoDB" id="5815293at2759"/>
<dbReference type="Proteomes" id="UP000095284">
    <property type="component" value="Unplaced"/>
</dbReference>
<protein>
    <submittedName>
        <fullName evidence="2">(pine wood nematode) hypothetical protein</fullName>
    </submittedName>
</protein>
<evidence type="ECO:0000313" key="3">
    <source>
        <dbReference type="Proteomes" id="UP000095284"/>
    </source>
</evidence>
<gene>
    <name evidence="2" type="ORF">BXYJ_LOCUS10459</name>
</gene>
<evidence type="ECO:0000313" key="5">
    <source>
        <dbReference type="WBParaSite" id="BXY_0061500.1"/>
    </source>
</evidence>
<dbReference type="eggNOG" id="ENOG502SS1N">
    <property type="taxonomic scope" value="Eukaryota"/>
</dbReference>
<dbReference type="WBParaSite" id="BXY_0061500.1">
    <property type="protein sequence ID" value="BXY_0061500.1"/>
    <property type="gene ID" value="BXY_0061500"/>
</dbReference>
<proteinExistence type="predicted"/>
<evidence type="ECO:0000256" key="1">
    <source>
        <dbReference type="SAM" id="SignalP"/>
    </source>
</evidence>
<reference evidence="5" key="1">
    <citation type="submission" date="2016-11" db="UniProtKB">
        <authorList>
            <consortium name="WormBaseParasite"/>
        </authorList>
    </citation>
    <scope>IDENTIFICATION</scope>
</reference>
<keyword evidence="4" id="KW-1185">Reference proteome</keyword>
<feature type="chain" id="PRO_5035399401" evidence="1">
    <location>
        <begin position="20"/>
        <end position="231"/>
    </location>
</feature>
<accession>A0A1I7RIT3</accession>
<keyword evidence="1" id="KW-0732">Signal</keyword>
<dbReference type="Proteomes" id="UP000659654">
    <property type="component" value="Unassembled WGS sequence"/>
</dbReference>